<dbReference type="PANTHER" id="PTHR30576:SF10">
    <property type="entry name" value="SLL5057 PROTEIN"/>
    <property type="match status" value="1"/>
</dbReference>
<evidence type="ECO:0000256" key="1">
    <source>
        <dbReference type="ARBA" id="ARBA00006464"/>
    </source>
</evidence>
<name>A0A840MS88_9PROT</name>
<evidence type="ECO:0000259" key="2">
    <source>
        <dbReference type="Pfam" id="PF02397"/>
    </source>
</evidence>
<dbReference type="RefSeq" id="WP_184036834.1">
    <property type="nucleotide sequence ID" value="NZ_JACHHY010000007.1"/>
</dbReference>
<evidence type="ECO:0000313" key="3">
    <source>
        <dbReference type="EMBL" id="MBB5018081.1"/>
    </source>
</evidence>
<dbReference type="EMBL" id="JACHHY010000007">
    <property type="protein sequence ID" value="MBB5018081.1"/>
    <property type="molecule type" value="Genomic_DNA"/>
</dbReference>
<organism evidence="3 4">
    <name type="scientific">Chitinivorax tropicus</name>
    <dbReference type="NCBI Taxonomy" id="714531"/>
    <lineage>
        <taxon>Bacteria</taxon>
        <taxon>Pseudomonadati</taxon>
        <taxon>Pseudomonadota</taxon>
        <taxon>Betaproteobacteria</taxon>
        <taxon>Chitinivorax</taxon>
    </lineage>
</organism>
<comment type="similarity">
    <text evidence="1">Belongs to the bacterial sugar transferase family.</text>
</comment>
<evidence type="ECO:0000313" key="4">
    <source>
        <dbReference type="Proteomes" id="UP000575898"/>
    </source>
</evidence>
<dbReference type="GO" id="GO:0016780">
    <property type="term" value="F:phosphotransferase activity, for other substituted phosphate groups"/>
    <property type="evidence" value="ECO:0007669"/>
    <property type="project" value="TreeGrafter"/>
</dbReference>
<keyword evidence="4" id="KW-1185">Reference proteome</keyword>
<gene>
    <name evidence="3" type="ORF">HNQ59_001366</name>
</gene>
<reference evidence="3 4" key="1">
    <citation type="submission" date="2020-08" db="EMBL/GenBank/DDBJ databases">
        <title>Genomic Encyclopedia of Type Strains, Phase IV (KMG-IV): sequencing the most valuable type-strain genomes for metagenomic binning, comparative biology and taxonomic classification.</title>
        <authorList>
            <person name="Goeker M."/>
        </authorList>
    </citation>
    <scope>NUCLEOTIDE SEQUENCE [LARGE SCALE GENOMIC DNA]</scope>
    <source>
        <strain evidence="3 4">DSM 27165</strain>
    </source>
</reference>
<protein>
    <submittedName>
        <fullName evidence="3">Lipopolysaccharide/colanic/teichoic acid biosynthesis glycosyltransferase</fullName>
    </submittedName>
</protein>
<sequence>MLRFLDLLLAGLGLVLASPVMAVLYMIGLFDTGSPLFIQQRVGKDKQAFNLIKFRTMRADTASVATHLVHANAITPFGRFLRKSKLDELPQLWNVLKGEMSLVGPRPCLFNQVELIEARDQLEVFAARPGITGLAQVQAIDMSTPQLLAKVDAEMLSTLTLSNYFRYILMTATGKGLGDRVRPAVSTGDHPRR</sequence>
<dbReference type="InterPro" id="IPR003362">
    <property type="entry name" value="Bact_transf"/>
</dbReference>
<accession>A0A840MS88</accession>
<dbReference type="Pfam" id="PF02397">
    <property type="entry name" value="Bac_transf"/>
    <property type="match status" value="1"/>
</dbReference>
<proteinExistence type="inferred from homology"/>
<dbReference type="AlphaFoldDB" id="A0A840MS88"/>
<keyword evidence="3" id="KW-0808">Transferase</keyword>
<comment type="caution">
    <text evidence="3">The sequence shown here is derived from an EMBL/GenBank/DDBJ whole genome shotgun (WGS) entry which is preliminary data.</text>
</comment>
<feature type="domain" description="Bacterial sugar transferase" evidence="2">
    <location>
        <begin position="3"/>
        <end position="172"/>
    </location>
</feature>
<dbReference type="Proteomes" id="UP000575898">
    <property type="component" value="Unassembled WGS sequence"/>
</dbReference>
<dbReference type="PANTHER" id="PTHR30576">
    <property type="entry name" value="COLANIC BIOSYNTHESIS UDP-GLUCOSE LIPID CARRIER TRANSFERASE"/>
    <property type="match status" value="1"/>
</dbReference>